<evidence type="ECO:0000313" key="1">
    <source>
        <dbReference type="EMBL" id="RYR69610.1"/>
    </source>
</evidence>
<comment type="caution">
    <text evidence="1">The sequence shown here is derived from an EMBL/GenBank/DDBJ whole genome shotgun (WGS) entry which is preliminary data.</text>
</comment>
<dbReference type="AlphaFoldDB" id="A0A445E2G4"/>
<name>A0A445E2G4_ARAHY</name>
<protein>
    <submittedName>
        <fullName evidence="1">Uncharacterized protein</fullName>
    </submittedName>
</protein>
<keyword evidence="2" id="KW-1185">Reference proteome</keyword>
<dbReference type="EMBL" id="SDMP01000003">
    <property type="protein sequence ID" value="RYR69610.1"/>
    <property type="molecule type" value="Genomic_DNA"/>
</dbReference>
<gene>
    <name evidence="1" type="ORF">Ahy_A03g016168</name>
</gene>
<proteinExistence type="predicted"/>
<dbReference type="SMR" id="A0A445E2G4"/>
<accession>A0A445E2G4</accession>
<dbReference type="Gene3D" id="3.40.50.720">
    <property type="entry name" value="NAD(P)-binding Rossmann-like Domain"/>
    <property type="match status" value="1"/>
</dbReference>
<dbReference type="Gramene" id="arahy.Tifrunner.gnm2.ann2.Ah03g094500.1">
    <property type="protein sequence ID" value="arahy.Tifrunner.gnm2.ann2.Ah03g094500.1-CDS"/>
    <property type="gene ID" value="arahy.Tifrunner.gnm2.ann2.Ah03g094500"/>
</dbReference>
<dbReference type="Proteomes" id="UP000289738">
    <property type="component" value="Chromosome A03"/>
</dbReference>
<dbReference type="STRING" id="3818.A0A445E2G4"/>
<sequence length="64" mass="7347">MANAHIQAYEIDSASGRYCIVERVVHFSLVTKILCADDKLYVPKFQVSRKRKKTQSLGVEFIPF</sequence>
<reference evidence="1 2" key="1">
    <citation type="submission" date="2019-01" db="EMBL/GenBank/DDBJ databases">
        <title>Sequencing of cultivated peanut Arachis hypogaea provides insights into genome evolution and oil improvement.</title>
        <authorList>
            <person name="Chen X."/>
        </authorList>
    </citation>
    <scope>NUCLEOTIDE SEQUENCE [LARGE SCALE GENOMIC DNA]</scope>
    <source>
        <strain evidence="2">cv. Fuhuasheng</strain>
        <tissue evidence="1">Leaves</tissue>
    </source>
</reference>
<evidence type="ECO:0000313" key="2">
    <source>
        <dbReference type="Proteomes" id="UP000289738"/>
    </source>
</evidence>
<organism evidence="1 2">
    <name type="scientific">Arachis hypogaea</name>
    <name type="common">Peanut</name>
    <dbReference type="NCBI Taxonomy" id="3818"/>
    <lineage>
        <taxon>Eukaryota</taxon>
        <taxon>Viridiplantae</taxon>
        <taxon>Streptophyta</taxon>
        <taxon>Embryophyta</taxon>
        <taxon>Tracheophyta</taxon>
        <taxon>Spermatophyta</taxon>
        <taxon>Magnoliopsida</taxon>
        <taxon>eudicotyledons</taxon>
        <taxon>Gunneridae</taxon>
        <taxon>Pentapetalae</taxon>
        <taxon>rosids</taxon>
        <taxon>fabids</taxon>
        <taxon>Fabales</taxon>
        <taxon>Fabaceae</taxon>
        <taxon>Papilionoideae</taxon>
        <taxon>50 kb inversion clade</taxon>
        <taxon>dalbergioids sensu lato</taxon>
        <taxon>Dalbergieae</taxon>
        <taxon>Pterocarpus clade</taxon>
        <taxon>Arachis</taxon>
    </lineage>
</organism>